<dbReference type="InterPro" id="IPR009784">
    <property type="entry name" value="DUF1349"/>
</dbReference>
<evidence type="ECO:0000313" key="2">
    <source>
        <dbReference type="EMBL" id="THU81254.1"/>
    </source>
</evidence>
<reference evidence="2 3" key="1">
    <citation type="journal article" date="2019" name="Nat. Ecol. Evol.">
        <title>Megaphylogeny resolves global patterns of mushroom evolution.</title>
        <authorList>
            <person name="Varga T."/>
            <person name="Krizsan K."/>
            <person name="Foldi C."/>
            <person name="Dima B."/>
            <person name="Sanchez-Garcia M."/>
            <person name="Sanchez-Ramirez S."/>
            <person name="Szollosi G.J."/>
            <person name="Szarkandi J.G."/>
            <person name="Papp V."/>
            <person name="Albert L."/>
            <person name="Andreopoulos W."/>
            <person name="Angelini C."/>
            <person name="Antonin V."/>
            <person name="Barry K.W."/>
            <person name="Bougher N.L."/>
            <person name="Buchanan P."/>
            <person name="Buyck B."/>
            <person name="Bense V."/>
            <person name="Catcheside P."/>
            <person name="Chovatia M."/>
            <person name="Cooper J."/>
            <person name="Damon W."/>
            <person name="Desjardin D."/>
            <person name="Finy P."/>
            <person name="Geml J."/>
            <person name="Haridas S."/>
            <person name="Hughes K."/>
            <person name="Justo A."/>
            <person name="Karasinski D."/>
            <person name="Kautmanova I."/>
            <person name="Kiss B."/>
            <person name="Kocsube S."/>
            <person name="Kotiranta H."/>
            <person name="LaButti K.M."/>
            <person name="Lechner B.E."/>
            <person name="Liimatainen K."/>
            <person name="Lipzen A."/>
            <person name="Lukacs Z."/>
            <person name="Mihaltcheva S."/>
            <person name="Morgado L.N."/>
            <person name="Niskanen T."/>
            <person name="Noordeloos M.E."/>
            <person name="Ohm R.A."/>
            <person name="Ortiz-Santana B."/>
            <person name="Ovrebo C."/>
            <person name="Racz N."/>
            <person name="Riley R."/>
            <person name="Savchenko A."/>
            <person name="Shiryaev A."/>
            <person name="Soop K."/>
            <person name="Spirin V."/>
            <person name="Szebenyi C."/>
            <person name="Tomsovsky M."/>
            <person name="Tulloss R.E."/>
            <person name="Uehling J."/>
            <person name="Grigoriev I.V."/>
            <person name="Vagvolgyi C."/>
            <person name="Papp T."/>
            <person name="Martin F.M."/>
            <person name="Miettinen O."/>
            <person name="Hibbett D.S."/>
            <person name="Nagy L.G."/>
        </authorList>
    </citation>
    <scope>NUCLEOTIDE SEQUENCE [LARGE SCALE GENOMIC DNA]</scope>
    <source>
        <strain evidence="2 3">CBS 962.96</strain>
    </source>
</reference>
<gene>
    <name evidence="2" type="ORF">K435DRAFT_767426</name>
</gene>
<protein>
    <submittedName>
        <fullName evidence="2">Uncharacterized protein</fullName>
    </submittedName>
</protein>
<dbReference type="PANTHER" id="PTHR35332:SF2">
    <property type="entry name" value="REGULATION OF ENOLASE PROTEIN 1"/>
    <property type="match status" value="1"/>
</dbReference>
<dbReference type="OrthoDB" id="42525at2759"/>
<proteinExistence type="predicted"/>
<evidence type="ECO:0000256" key="1">
    <source>
        <dbReference type="SAM" id="MobiDB-lite"/>
    </source>
</evidence>
<dbReference type="Gene3D" id="2.60.120.200">
    <property type="match status" value="1"/>
</dbReference>
<dbReference type="Pfam" id="PF07081">
    <property type="entry name" value="DUF1349"/>
    <property type="match status" value="1"/>
</dbReference>
<sequence>MSFTISAPPSTDIWRKPPSTNRFNAPTQSLLSSGPVPLKSFNRVRLSFSANWTTRYDQGGILLHLTKGEGSPASESDRWIKTGIEFYMGKPYISTVATLTFSDWSIYPTITSSASTTGDKTTTIELRREKDELGSSLWVYEIVLDIDGNEVERKPLREITWFFAEEDGWFVDVRAMAARPADEGSVIGKEKNLLVQFEGAQVDVDV</sequence>
<feature type="region of interest" description="Disordered" evidence="1">
    <location>
        <begin position="1"/>
        <end position="20"/>
    </location>
</feature>
<evidence type="ECO:0000313" key="3">
    <source>
        <dbReference type="Proteomes" id="UP000297245"/>
    </source>
</evidence>
<keyword evidence="3" id="KW-1185">Reference proteome</keyword>
<dbReference type="Proteomes" id="UP000297245">
    <property type="component" value="Unassembled WGS sequence"/>
</dbReference>
<dbReference type="AlphaFoldDB" id="A0A4S8KYX4"/>
<organism evidence="2 3">
    <name type="scientific">Dendrothele bispora (strain CBS 962.96)</name>
    <dbReference type="NCBI Taxonomy" id="1314807"/>
    <lineage>
        <taxon>Eukaryota</taxon>
        <taxon>Fungi</taxon>
        <taxon>Dikarya</taxon>
        <taxon>Basidiomycota</taxon>
        <taxon>Agaricomycotina</taxon>
        <taxon>Agaricomycetes</taxon>
        <taxon>Agaricomycetidae</taxon>
        <taxon>Agaricales</taxon>
        <taxon>Agaricales incertae sedis</taxon>
        <taxon>Dendrothele</taxon>
    </lineage>
</organism>
<name>A0A4S8KYX4_DENBC</name>
<accession>A0A4S8KYX4</accession>
<dbReference type="EMBL" id="ML179826">
    <property type="protein sequence ID" value="THU81254.1"/>
    <property type="molecule type" value="Genomic_DNA"/>
</dbReference>
<dbReference type="PANTHER" id="PTHR35332">
    <property type="entry name" value="REGULATION OF ENOLASE PROTEIN 1"/>
    <property type="match status" value="1"/>
</dbReference>